<name>A0A1C7PCY1_9BACT</name>
<protein>
    <submittedName>
        <fullName evidence="2">Uncharacterized protein</fullName>
    </submittedName>
</protein>
<feature type="transmembrane region" description="Helical" evidence="1">
    <location>
        <begin position="27"/>
        <end position="47"/>
    </location>
</feature>
<proteinExistence type="predicted"/>
<dbReference type="KEGG" id="agl:PYTT_1646"/>
<keyword evidence="1" id="KW-0472">Membrane</keyword>
<keyword evidence="1" id="KW-1133">Transmembrane helix</keyword>
<dbReference type="EMBL" id="LT629973">
    <property type="protein sequence ID" value="SEH91139.1"/>
    <property type="molecule type" value="Genomic_DNA"/>
</dbReference>
<dbReference type="RefSeq" id="WP_067774304.1">
    <property type="nucleotide sequence ID" value="NZ_JACVVN010000012.1"/>
</dbReference>
<evidence type="ECO:0000256" key="1">
    <source>
        <dbReference type="SAM" id="Phobius"/>
    </source>
</evidence>
<organism evidence="2 3">
    <name type="scientific">Akkermansia glycaniphila</name>
    <dbReference type="NCBI Taxonomy" id="1679444"/>
    <lineage>
        <taxon>Bacteria</taxon>
        <taxon>Pseudomonadati</taxon>
        <taxon>Verrucomicrobiota</taxon>
        <taxon>Verrucomicrobiia</taxon>
        <taxon>Verrucomicrobiales</taxon>
        <taxon>Akkermansiaceae</taxon>
        <taxon>Akkermansia</taxon>
    </lineage>
</organism>
<dbReference type="Proteomes" id="UP000176204">
    <property type="component" value="Chromosome I"/>
</dbReference>
<gene>
    <name evidence="2" type="ORF">PYTT_1646</name>
</gene>
<keyword evidence="1" id="KW-0812">Transmembrane</keyword>
<accession>A0A1C7PCY1</accession>
<evidence type="ECO:0000313" key="3">
    <source>
        <dbReference type="Proteomes" id="UP000176204"/>
    </source>
</evidence>
<evidence type="ECO:0000313" key="2">
    <source>
        <dbReference type="EMBL" id="SEH91139.1"/>
    </source>
</evidence>
<reference evidence="3" key="1">
    <citation type="submission" date="2016-09" db="EMBL/GenBank/DDBJ databases">
        <authorList>
            <person name="Koehorst J."/>
        </authorList>
    </citation>
    <scope>NUCLEOTIDE SEQUENCE [LARGE SCALE GENOMIC DNA]</scope>
</reference>
<dbReference type="AlphaFoldDB" id="A0A1C7PCY1"/>
<sequence length="152" mass="17033">MHKIPLSHLHGKEKLRQWLKTMGRISLWGYLALTGILAIGIVLSNYLHERQTFEQLVPEPLENLPLYQSEAAVHEILAKLPGCSILGSTTKNAVIRTYDMKMAKGGKTRISIFFDETGRALSYEIQGLPAETSYVKNRGTADQWEPAALNPE</sequence>
<keyword evidence="3" id="KW-1185">Reference proteome</keyword>